<dbReference type="SUPFAM" id="SSF46689">
    <property type="entry name" value="Homeodomain-like"/>
    <property type="match status" value="1"/>
</dbReference>
<dbReference type="GO" id="GO:0001156">
    <property type="term" value="F:TFIIIC-class transcription factor complex binding"/>
    <property type="evidence" value="ECO:0007669"/>
    <property type="project" value="TreeGrafter"/>
</dbReference>
<dbReference type="PANTHER" id="PTHR22929:SF0">
    <property type="entry name" value="TRANSCRIPTION FACTOR TFIIIB COMPONENT B'' HOMOLOG"/>
    <property type="match status" value="1"/>
</dbReference>
<feature type="compositionally biased region" description="Polar residues" evidence="1">
    <location>
        <begin position="172"/>
        <end position="188"/>
    </location>
</feature>
<proteinExistence type="predicted"/>
<feature type="compositionally biased region" description="Basic residues" evidence="1">
    <location>
        <begin position="372"/>
        <end position="382"/>
    </location>
</feature>
<accession>A0A8H3IW28</accession>
<reference evidence="3" key="1">
    <citation type="submission" date="2021-03" db="EMBL/GenBank/DDBJ databases">
        <authorList>
            <person name="Tagirdzhanova G."/>
        </authorList>
    </citation>
    <scope>NUCLEOTIDE SEQUENCE</scope>
</reference>
<feature type="compositionally biased region" description="Low complexity" evidence="1">
    <location>
        <begin position="355"/>
        <end position="365"/>
    </location>
</feature>
<feature type="compositionally biased region" description="Basic residues" evidence="1">
    <location>
        <begin position="666"/>
        <end position="677"/>
    </location>
</feature>
<evidence type="ECO:0000313" key="4">
    <source>
        <dbReference type="Proteomes" id="UP000664203"/>
    </source>
</evidence>
<feature type="compositionally biased region" description="Low complexity" evidence="1">
    <location>
        <begin position="36"/>
        <end position="46"/>
    </location>
</feature>
<feature type="compositionally biased region" description="Basic residues" evidence="1">
    <location>
        <begin position="296"/>
        <end position="308"/>
    </location>
</feature>
<feature type="domain" description="Myb-like" evidence="2">
    <location>
        <begin position="531"/>
        <end position="579"/>
    </location>
</feature>
<dbReference type="GO" id="GO:0000126">
    <property type="term" value="C:transcription factor TFIIIB complex"/>
    <property type="evidence" value="ECO:0007669"/>
    <property type="project" value="TreeGrafter"/>
</dbReference>
<evidence type="ECO:0000256" key="1">
    <source>
        <dbReference type="SAM" id="MobiDB-lite"/>
    </source>
</evidence>
<dbReference type="SMART" id="SM00717">
    <property type="entry name" value="SANT"/>
    <property type="match status" value="1"/>
</dbReference>
<dbReference type="CDD" id="cd00167">
    <property type="entry name" value="SANT"/>
    <property type="match status" value="1"/>
</dbReference>
<dbReference type="InterPro" id="IPR009057">
    <property type="entry name" value="Homeodomain-like_sf"/>
</dbReference>
<dbReference type="EMBL" id="CAJPDR010000429">
    <property type="protein sequence ID" value="CAF9936040.1"/>
    <property type="molecule type" value="Genomic_DNA"/>
</dbReference>
<feature type="region of interest" description="Disordered" evidence="1">
    <location>
        <begin position="1"/>
        <end position="226"/>
    </location>
</feature>
<feature type="compositionally biased region" description="Low complexity" evidence="1">
    <location>
        <begin position="240"/>
        <end position="249"/>
    </location>
</feature>
<gene>
    <name evidence="3" type="primary">BDP1</name>
    <name evidence="3" type="ORF">ALECFALPRED_006668</name>
</gene>
<feature type="region of interest" description="Disordered" evidence="1">
    <location>
        <begin position="630"/>
        <end position="703"/>
    </location>
</feature>
<organism evidence="3 4">
    <name type="scientific">Alectoria fallacina</name>
    <dbReference type="NCBI Taxonomy" id="1903189"/>
    <lineage>
        <taxon>Eukaryota</taxon>
        <taxon>Fungi</taxon>
        <taxon>Dikarya</taxon>
        <taxon>Ascomycota</taxon>
        <taxon>Pezizomycotina</taxon>
        <taxon>Lecanoromycetes</taxon>
        <taxon>OSLEUM clade</taxon>
        <taxon>Lecanoromycetidae</taxon>
        <taxon>Lecanorales</taxon>
        <taxon>Lecanorineae</taxon>
        <taxon>Parmeliaceae</taxon>
        <taxon>Alectoria</taxon>
    </lineage>
</organism>
<feature type="compositionally biased region" description="Polar residues" evidence="1">
    <location>
        <begin position="62"/>
        <end position="83"/>
    </location>
</feature>
<comment type="caution">
    <text evidence="3">The sequence shown here is derived from an EMBL/GenBank/DDBJ whole genome shotgun (WGS) entry which is preliminary data.</text>
</comment>
<dbReference type="PANTHER" id="PTHR22929">
    <property type="entry name" value="RNA POLYMERASE III TRANSCRIPTION INITIATION FACTOR B"/>
    <property type="match status" value="1"/>
</dbReference>
<evidence type="ECO:0000313" key="3">
    <source>
        <dbReference type="EMBL" id="CAF9936040.1"/>
    </source>
</evidence>
<dbReference type="InterPro" id="IPR001005">
    <property type="entry name" value="SANT/Myb"/>
</dbReference>
<feature type="region of interest" description="Disordered" evidence="1">
    <location>
        <begin position="240"/>
        <end position="389"/>
    </location>
</feature>
<name>A0A8H3IW28_9LECA</name>
<feature type="compositionally biased region" description="Basic and acidic residues" evidence="1">
    <location>
        <begin position="678"/>
        <end position="692"/>
    </location>
</feature>
<dbReference type="OrthoDB" id="272624at2759"/>
<protein>
    <submittedName>
        <fullName evidence="3">Transcription factor TFIIIB component B</fullName>
    </submittedName>
</protein>
<feature type="compositionally biased region" description="Low complexity" evidence="1">
    <location>
        <begin position="1"/>
        <end position="22"/>
    </location>
</feature>
<feature type="compositionally biased region" description="Basic and acidic residues" evidence="1">
    <location>
        <begin position="213"/>
        <end position="223"/>
    </location>
</feature>
<evidence type="ECO:0000259" key="2">
    <source>
        <dbReference type="SMART" id="SM00717"/>
    </source>
</evidence>
<dbReference type="Pfam" id="PF15963">
    <property type="entry name" value="Myb_DNA-bind_7"/>
    <property type="match status" value="1"/>
</dbReference>
<feature type="compositionally biased region" description="Basic residues" evidence="1">
    <location>
        <begin position="339"/>
        <end position="350"/>
    </location>
</feature>
<dbReference type="InterPro" id="IPR039467">
    <property type="entry name" value="TFIIIB_B''_Myb"/>
</dbReference>
<dbReference type="Proteomes" id="UP000664203">
    <property type="component" value="Unassembled WGS sequence"/>
</dbReference>
<sequence length="715" mass="78195">MSALGSSVISASSKPKLSPSPADDACTDKSGKKFAPKAPARRAPAPTSGQSSARPSADRQLHSQTPQPQSLQQHVASSPTHSRSLPKAASIQQPTTAVLAKTFRSDEATTIPLPSRSTQARKYASPAPVVPRKRPSSPLKLSRQLRPVSQPVIDASRAPESSGPVIIPNEASLKQTGSHDALVPSSTGVPDGSVAETTSTSASMPALKRRRVEKPPEQTRIEQSRAPIAKANVPILSTEVSEAVAESSANAQDPAVSISSANPKKPRLSAQEKRKQHIADAAAEVVADATRSSSARAKKPRQNAKRKNFQRDESTEAGTLAGTNQPPHSQAEEDTAPTKAKRNYTKKKTRHSIEDAAAGVVEDAVQGSSKDPRKHGWRRKRAPTPEDAETIQIMPSEIRMMDLCRDGGTGRKSEREKELEELERAEFIRKKQRQLKEVMGEAEPESQATPLESTEVRQDRLARQREQEENVAHNVPNTIIVNGQIQIDEASLEIDRHAAAALERNAEQLDAVEETDMTRKINSATWLKRDKSSGWNEMLTERFYDGLRMFGTDFEMISKMFPGRTRHKIKLKFCKEEKINGDRIKATLLGEKLAVDLPELEKMAGTEFDDPEELEKDLEEDRIRLQEETAAEKQAMDEGKREREEQIAAEQAAAENDSSAKENRRGKGKKKGPKRKSEKGEKGSSRKKDKQAQRAASAGGGGVFGELAEALGAEM</sequence>
<keyword evidence="4" id="KW-1185">Reference proteome</keyword>
<dbReference type="GO" id="GO:0070898">
    <property type="term" value="P:RNA polymerase III preinitiation complex assembly"/>
    <property type="evidence" value="ECO:0007669"/>
    <property type="project" value="TreeGrafter"/>
</dbReference>
<feature type="compositionally biased region" description="Basic and acidic residues" evidence="1">
    <location>
        <begin position="630"/>
        <end position="646"/>
    </location>
</feature>
<dbReference type="AlphaFoldDB" id="A0A8H3IW28"/>
<feature type="compositionally biased region" description="Low complexity" evidence="1">
    <location>
        <begin position="279"/>
        <end position="289"/>
    </location>
</feature>